<gene>
    <name evidence="1" type="ORF">LCGC14_1117020</name>
</gene>
<organism evidence="1">
    <name type="scientific">marine sediment metagenome</name>
    <dbReference type="NCBI Taxonomy" id="412755"/>
    <lineage>
        <taxon>unclassified sequences</taxon>
        <taxon>metagenomes</taxon>
        <taxon>ecological metagenomes</taxon>
    </lineage>
</organism>
<evidence type="ECO:0008006" key="2">
    <source>
        <dbReference type="Google" id="ProtNLM"/>
    </source>
</evidence>
<dbReference type="InterPro" id="IPR023214">
    <property type="entry name" value="HAD_sf"/>
</dbReference>
<name>A0A0F9M4Z8_9ZZZZ</name>
<protein>
    <recommendedName>
        <fullName evidence="2">HAD family hydrolase</fullName>
    </recommendedName>
</protein>
<evidence type="ECO:0000313" key="1">
    <source>
        <dbReference type="EMBL" id="KKN02505.1"/>
    </source>
</evidence>
<dbReference type="InterPro" id="IPR050155">
    <property type="entry name" value="HAD-like_hydrolase_sf"/>
</dbReference>
<dbReference type="GO" id="GO:0008967">
    <property type="term" value="F:phosphoglycolate phosphatase activity"/>
    <property type="evidence" value="ECO:0007669"/>
    <property type="project" value="TreeGrafter"/>
</dbReference>
<reference evidence="1" key="1">
    <citation type="journal article" date="2015" name="Nature">
        <title>Complex archaea that bridge the gap between prokaryotes and eukaryotes.</title>
        <authorList>
            <person name="Spang A."/>
            <person name="Saw J.H."/>
            <person name="Jorgensen S.L."/>
            <person name="Zaremba-Niedzwiedzka K."/>
            <person name="Martijn J."/>
            <person name="Lind A.E."/>
            <person name="van Eijk R."/>
            <person name="Schleper C."/>
            <person name="Guy L."/>
            <person name="Ettema T.J."/>
        </authorList>
    </citation>
    <scope>NUCLEOTIDE SEQUENCE</scope>
</reference>
<dbReference type="SFLD" id="SFLDS00003">
    <property type="entry name" value="Haloacid_Dehalogenase"/>
    <property type="match status" value="1"/>
</dbReference>
<dbReference type="SFLD" id="SFLDG01129">
    <property type="entry name" value="C1.5:_HAD__Beta-PGM__Phosphata"/>
    <property type="match status" value="1"/>
</dbReference>
<dbReference type="SUPFAM" id="SSF56784">
    <property type="entry name" value="HAD-like"/>
    <property type="match status" value="1"/>
</dbReference>
<dbReference type="PANTHER" id="PTHR43434:SF1">
    <property type="entry name" value="PHOSPHOGLYCOLATE PHOSPHATASE"/>
    <property type="match status" value="1"/>
</dbReference>
<dbReference type="PANTHER" id="PTHR43434">
    <property type="entry name" value="PHOSPHOGLYCOLATE PHOSPHATASE"/>
    <property type="match status" value="1"/>
</dbReference>
<dbReference type="GO" id="GO:0006281">
    <property type="term" value="P:DNA repair"/>
    <property type="evidence" value="ECO:0007669"/>
    <property type="project" value="TreeGrafter"/>
</dbReference>
<accession>A0A0F9M4Z8</accession>
<dbReference type="InterPro" id="IPR023198">
    <property type="entry name" value="PGP-like_dom2"/>
</dbReference>
<dbReference type="InterPro" id="IPR006439">
    <property type="entry name" value="HAD-SF_hydro_IA"/>
</dbReference>
<dbReference type="InterPro" id="IPR041492">
    <property type="entry name" value="HAD_2"/>
</dbReference>
<dbReference type="Gene3D" id="3.40.50.1000">
    <property type="entry name" value="HAD superfamily/HAD-like"/>
    <property type="match status" value="1"/>
</dbReference>
<dbReference type="NCBIfam" id="TIGR01549">
    <property type="entry name" value="HAD-SF-IA-v1"/>
    <property type="match status" value="1"/>
</dbReference>
<sequence length="237" mass="26948">MDTINLDNYKGIIFDLDGVIFNITNAIRKAVDDGIEKYQLNVKRDSVMEEVAHLIEEIQNYPVPKILLNSYDLLKLEFLRGISFFKRLRIAIFLFNQFNKYKDSEATIFKNIDGLIANLFKKKVNLAILTNNKSSYAEEVLGKFNLNMYFSTIFGFNDVTKVKPNPEGIIKILDKWNIKPAQAIFIGDMTTDIDAGKAAKVKTVCVASGLALKANLLKHKPDILVDNTDELIEIFNF</sequence>
<proteinExistence type="predicted"/>
<dbReference type="PRINTS" id="PR00413">
    <property type="entry name" value="HADHALOGNASE"/>
</dbReference>
<dbReference type="Pfam" id="PF13419">
    <property type="entry name" value="HAD_2"/>
    <property type="match status" value="1"/>
</dbReference>
<dbReference type="Gene3D" id="1.10.150.240">
    <property type="entry name" value="Putative phosphatase, domain 2"/>
    <property type="match status" value="1"/>
</dbReference>
<dbReference type="EMBL" id="LAZR01005141">
    <property type="protein sequence ID" value="KKN02505.1"/>
    <property type="molecule type" value="Genomic_DNA"/>
</dbReference>
<dbReference type="InterPro" id="IPR036412">
    <property type="entry name" value="HAD-like_sf"/>
</dbReference>
<dbReference type="AlphaFoldDB" id="A0A0F9M4Z8"/>
<comment type="caution">
    <text evidence="1">The sequence shown here is derived from an EMBL/GenBank/DDBJ whole genome shotgun (WGS) entry which is preliminary data.</text>
</comment>